<evidence type="ECO:0000256" key="2">
    <source>
        <dbReference type="ARBA" id="ARBA00009788"/>
    </source>
</evidence>
<keyword evidence="9" id="KW-1185">Reference proteome</keyword>
<organism evidence="8 9">
    <name type="scientific">Peltaster fructicola</name>
    <dbReference type="NCBI Taxonomy" id="286661"/>
    <lineage>
        <taxon>Eukaryota</taxon>
        <taxon>Fungi</taxon>
        <taxon>Dikarya</taxon>
        <taxon>Ascomycota</taxon>
        <taxon>Pezizomycotina</taxon>
        <taxon>Dothideomycetes</taxon>
        <taxon>Dothideomycetes incertae sedis</taxon>
        <taxon>Peltaster</taxon>
    </lineage>
</organism>
<dbReference type="PANTHER" id="PTHR13218:SF8">
    <property type="entry name" value="TRANSCRIPTION INITIATION FACTOR TFIID SUBUNIT 11"/>
    <property type="match status" value="1"/>
</dbReference>
<dbReference type="AlphaFoldDB" id="A0A6H0Y633"/>
<evidence type="ECO:0000313" key="8">
    <source>
        <dbReference type="EMBL" id="QIX02517.1"/>
    </source>
</evidence>
<gene>
    <name evidence="8" type="ORF">AMS68_008034</name>
</gene>
<dbReference type="InterPro" id="IPR009072">
    <property type="entry name" value="Histone-fold"/>
</dbReference>
<evidence type="ECO:0000256" key="5">
    <source>
        <dbReference type="ARBA" id="ARBA00023242"/>
    </source>
</evidence>
<dbReference type="CDD" id="cd08048">
    <property type="entry name" value="HFD_TAF11"/>
    <property type="match status" value="1"/>
</dbReference>
<dbReference type="GO" id="GO:0016251">
    <property type="term" value="F:RNA polymerase II general transcription initiation factor activity"/>
    <property type="evidence" value="ECO:0007669"/>
    <property type="project" value="TreeGrafter"/>
</dbReference>
<evidence type="ECO:0000313" key="9">
    <source>
        <dbReference type="Proteomes" id="UP000503462"/>
    </source>
</evidence>
<feature type="compositionally biased region" description="Polar residues" evidence="6">
    <location>
        <begin position="72"/>
        <end position="91"/>
    </location>
</feature>
<dbReference type="SUPFAM" id="SSF47113">
    <property type="entry name" value="Histone-fold"/>
    <property type="match status" value="1"/>
</dbReference>
<sequence>MASAPNYSATSPPAPSSLALPRQRPTLSLPTGNAIRRKTSIASATSSSHPLRQTSFPPADRYGSPGGGDSNAVYSPTDSADISDSEITSAISGPVGELGDGTRKRKRGEKRNRGRPPKNPALRQGSQSVVNGADDGKSRRSGRGDSVGADGDADEDDEEDEDDGVTGGDRAGAFEQDRFIANDRGRIDLHQQMTASQQERHDSWHRAKLKIGDVRKLVNATLSQSVPANVVTVVQAYTKMFAGIIIEEAREVQSEWMAVEAQRADGSTNPAAKKLKLDEEPRTQSSTESTLANGTNDHSEDTAAAETAEVVDAPLTEAIGLGRAIEECDRGPLLADHLRESLRRYKKSRYGGVVGFTGQSLEGRSVAAARLGGRRLFR</sequence>
<proteinExistence type="inferred from homology"/>
<dbReference type="InterPro" id="IPR006809">
    <property type="entry name" value="TAFII28_dom"/>
</dbReference>
<dbReference type="PANTHER" id="PTHR13218">
    <property type="entry name" value="TRANSCRIPTION INITIATION FACTOR TFIID SUBUNIT 11-RELATED"/>
    <property type="match status" value="1"/>
</dbReference>
<evidence type="ECO:0000256" key="3">
    <source>
        <dbReference type="ARBA" id="ARBA00023015"/>
    </source>
</evidence>
<evidence type="ECO:0000256" key="4">
    <source>
        <dbReference type="ARBA" id="ARBA00023163"/>
    </source>
</evidence>
<dbReference type="Proteomes" id="UP000503462">
    <property type="component" value="Chromosome 5"/>
</dbReference>
<feature type="region of interest" description="Disordered" evidence="6">
    <location>
        <begin position="261"/>
        <end position="303"/>
    </location>
</feature>
<dbReference type="Gene3D" id="1.10.20.10">
    <property type="entry name" value="Histone, subunit A"/>
    <property type="match status" value="1"/>
</dbReference>
<reference evidence="8 9" key="1">
    <citation type="journal article" date="2016" name="Sci. Rep.">
        <title>Peltaster fructicola genome reveals evolution from an invasive phytopathogen to an ectophytic parasite.</title>
        <authorList>
            <person name="Xu C."/>
            <person name="Chen H."/>
            <person name="Gleason M.L."/>
            <person name="Xu J.R."/>
            <person name="Liu H."/>
            <person name="Zhang R."/>
            <person name="Sun G."/>
        </authorList>
    </citation>
    <scope>NUCLEOTIDE SEQUENCE [LARGE SCALE GENOMIC DNA]</scope>
    <source>
        <strain evidence="8 9">LNHT1506</strain>
    </source>
</reference>
<dbReference type="Pfam" id="PF04719">
    <property type="entry name" value="TAFII28"/>
    <property type="match status" value="1"/>
</dbReference>
<evidence type="ECO:0000259" key="7">
    <source>
        <dbReference type="Pfam" id="PF04719"/>
    </source>
</evidence>
<feature type="compositionally biased region" description="Acidic residues" evidence="6">
    <location>
        <begin position="151"/>
        <end position="164"/>
    </location>
</feature>
<comment type="similarity">
    <text evidence="2">Belongs to the TAF11 family.</text>
</comment>
<evidence type="ECO:0000256" key="6">
    <source>
        <dbReference type="SAM" id="MobiDB-lite"/>
    </source>
</evidence>
<feature type="compositionally biased region" description="Polar residues" evidence="6">
    <location>
        <begin position="40"/>
        <end position="56"/>
    </location>
</feature>
<comment type="subcellular location">
    <subcellularLocation>
        <location evidence="1">Nucleus</location>
    </subcellularLocation>
</comment>
<protein>
    <recommendedName>
        <fullName evidence="7">TAFII28-like protein domain-containing protein</fullName>
    </recommendedName>
</protein>
<dbReference type="EMBL" id="CP051143">
    <property type="protein sequence ID" value="QIX02517.1"/>
    <property type="molecule type" value="Genomic_DNA"/>
</dbReference>
<dbReference type="OrthoDB" id="28335at2759"/>
<accession>A0A6H0Y633</accession>
<feature type="compositionally biased region" description="Low complexity" evidence="6">
    <location>
        <begin position="1"/>
        <end position="21"/>
    </location>
</feature>
<feature type="compositionally biased region" description="Basic residues" evidence="6">
    <location>
        <begin position="103"/>
        <end position="116"/>
    </location>
</feature>
<name>A0A6H0Y633_9PEZI</name>
<evidence type="ECO:0000256" key="1">
    <source>
        <dbReference type="ARBA" id="ARBA00004123"/>
    </source>
</evidence>
<keyword evidence="5" id="KW-0539">Nucleus</keyword>
<feature type="domain" description="TAFII28-like protein" evidence="7">
    <location>
        <begin position="189"/>
        <end position="258"/>
    </location>
</feature>
<dbReference type="InterPro" id="IPR045127">
    <property type="entry name" value="TAF11-like"/>
</dbReference>
<dbReference type="GO" id="GO:0051123">
    <property type="term" value="P:RNA polymerase II preinitiation complex assembly"/>
    <property type="evidence" value="ECO:0007669"/>
    <property type="project" value="InterPro"/>
</dbReference>
<dbReference type="GO" id="GO:0005669">
    <property type="term" value="C:transcription factor TFIID complex"/>
    <property type="evidence" value="ECO:0007669"/>
    <property type="project" value="InterPro"/>
</dbReference>
<keyword evidence="3" id="KW-0805">Transcription regulation</keyword>
<feature type="compositionally biased region" description="Polar residues" evidence="6">
    <location>
        <begin position="283"/>
        <end position="296"/>
    </location>
</feature>
<feature type="region of interest" description="Disordered" evidence="6">
    <location>
        <begin position="1"/>
        <end position="176"/>
    </location>
</feature>
<keyword evidence="4" id="KW-0804">Transcription</keyword>
<dbReference type="GO" id="GO:0046982">
    <property type="term" value="F:protein heterodimerization activity"/>
    <property type="evidence" value="ECO:0007669"/>
    <property type="project" value="InterPro"/>
</dbReference>